<evidence type="ECO:0000256" key="6">
    <source>
        <dbReference type="ARBA" id="ARBA00022801"/>
    </source>
</evidence>
<dbReference type="InterPro" id="IPR022398">
    <property type="entry name" value="Peptidase_S8_His-AS"/>
</dbReference>
<keyword evidence="7 9" id="KW-0720">Serine protease</keyword>
<protein>
    <recommendedName>
        <fullName evidence="17">Peptidase S8/S53 domain-containing protein</fullName>
    </recommendedName>
</protein>
<evidence type="ECO:0000259" key="14">
    <source>
        <dbReference type="Pfam" id="PF02225"/>
    </source>
</evidence>
<dbReference type="Proteomes" id="UP000001058">
    <property type="component" value="Unassembled WGS sequence"/>
</dbReference>
<dbReference type="PANTHER" id="PTHR43806">
    <property type="entry name" value="PEPTIDASE S8"/>
    <property type="match status" value="1"/>
</dbReference>
<dbReference type="GeneID" id="9615599"/>
<dbReference type="InterPro" id="IPR036852">
    <property type="entry name" value="Peptidase_S8/S53_dom_sf"/>
</dbReference>
<evidence type="ECO:0000256" key="1">
    <source>
        <dbReference type="ARBA" id="ARBA00011073"/>
    </source>
</evidence>
<feature type="chain" id="PRO_5003124016" description="Peptidase S8/S53 domain-containing protein" evidence="12">
    <location>
        <begin position="27"/>
        <end position="1192"/>
    </location>
</feature>
<evidence type="ECO:0000259" key="13">
    <source>
        <dbReference type="Pfam" id="PF00082"/>
    </source>
</evidence>
<dbReference type="PROSITE" id="PS00136">
    <property type="entry name" value="SUBTILASE_ASP"/>
    <property type="match status" value="1"/>
</dbReference>
<feature type="signal peptide" evidence="12">
    <location>
        <begin position="1"/>
        <end position="26"/>
    </location>
</feature>
<evidence type="ECO:0000313" key="15">
    <source>
        <dbReference type="EMBL" id="EFJ47326.1"/>
    </source>
</evidence>
<gene>
    <name evidence="15" type="ORF">VOLCADRAFT_92090</name>
</gene>
<keyword evidence="4 9" id="KW-0645">Protease</keyword>
<keyword evidence="5 12" id="KW-0732">Signal</keyword>
<keyword evidence="3" id="KW-0964">Secreted</keyword>
<dbReference type="AlphaFoldDB" id="D8TYK3"/>
<dbReference type="SUPFAM" id="SSF52743">
    <property type="entry name" value="Subtilisin-like"/>
    <property type="match status" value="1"/>
</dbReference>
<feature type="active site" description="Charge relay system" evidence="8 9">
    <location>
        <position position="239"/>
    </location>
</feature>
<feature type="compositionally biased region" description="Pro residues" evidence="11">
    <location>
        <begin position="531"/>
        <end position="543"/>
    </location>
</feature>
<dbReference type="GO" id="GO:0006508">
    <property type="term" value="P:proteolysis"/>
    <property type="evidence" value="ECO:0007669"/>
    <property type="project" value="UniProtKB-KW"/>
</dbReference>
<dbReference type="PANTHER" id="PTHR43806:SF14">
    <property type="entry name" value="TRIPEPTIDYL-PEPTIDASE 2"/>
    <property type="match status" value="1"/>
</dbReference>
<evidence type="ECO:0000256" key="9">
    <source>
        <dbReference type="PROSITE-ProRule" id="PRU01240"/>
    </source>
</evidence>
<dbReference type="InterPro" id="IPR015500">
    <property type="entry name" value="Peptidase_S8_subtilisin-rel"/>
</dbReference>
<dbReference type="OrthoDB" id="534433at2759"/>
<dbReference type="PROSITE" id="PS00137">
    <property type="entry name" value="SUBTILASE_HIS"/>
    <property type="match status" value="1"/>
</dbReference>
<reference evidence="15 16" key="1">
    <citation type="journal article" date="2010" name="Science">
        <title>Genomic analysis of organismal complexity in the multicellular green alga Volvox carteri.</title>
        <authorList>
            <person name="Prochnik S.E."/>
            <person name="Umen J."/>
            <person name="Nedelcu A.M."/>
            <person name="Hallmann A."/>
            <person name="Miller S.M."/>
            <person name="Nishii I."/>
            <person name="Ferris P."/>
            <person name="Kuo A."/>
            <person name="Mitros T."/>
            <person name="Fritz-Laylin L.K."/>
            <person name="Hellsten U."/>
            <person name="Chapman J."/>
            <person name="Simakov O."/>
            <person name="Rensing S.A."/>
            <person name="Terry A."/>
            <person name="Pangilinan J."/>
            <person name="Kapitonov V."/>
            <person name="Jurka J."/>
            <person name="Salamov A."/>
            <person name="Shapiro H."/>
            <person name="Schmutz J."/>
            <person name="Grimwood J."/>
            <person name="Lindquist E."/>
            <person name="Lucas S."/>
            <person name="Grigoriev I.V."/>
            <person name="Schmitt R."/>
            <person name="Kirk D."/>
            <person name="Rokhsar D.S."/>
        </authorList>
    </citation>
    <scope>NUCLEOTIDE SEQUENCE [LARGE SCALE GENOMIC DNA]</scope>
    <source>
        <strain evidence="16">f. Nagariensis / Eve</strain>
    </source>
</reference>
<dbReference type="Gene3D" id="3.50.30.30">
    <property type="match status" value="1"/>
</dbReference>
<evidence type="ECO:0000256" key="2">
    <source>
        <dbReference type="ARBA" id="ARBA00022512"/>
    </source>
</evidence>
<dbReference type="Gene3D" id="3.40.50.200">
    <property type="entry name" value="Peptidase S8/S53 domain"/>
    <property type="match status" value="2"/>
</dbReference>
<feature type="active site" description="Charge relay system" evidence="8 9">
    <location>
        <position position="749"/>
    </location>
</feature>
<feature type="compositionally biased region" description="Pro residues" evidence="11">
    <location>
        <begin position="551"/>
        <end position="593"/>
    </location>
</feature>
<sequence>MNWTAISYALVVLIFLTLSGSYSADARPSQRYRSRKLVSSDDFLNGQTSSASSEVLPGRFLVKLRSSSNRVAGRKSGPSLDSAQSIVDTLRKQRVEVRVVQKYEVAFKGFSLETDDIDATLEALDEANGVLSVYPVVLIPPPEAANIMRIDPATLFGDYAANSSATGSVSTTLASLGFPRLSGADVRVAVIDTGVDPMHPAFRNAGGTRIAFRRGFVPDNYVAGGIPEESDNVNDCMGHGTHVAGIIAGSFSSSRFSYSGIAPGVTLGAYKVFGCNGSTTNEVIIAALDKAAKDQMQIINLSIGIPGTWGGLVAAAVDQLAQRGVLVVSSVGNEGASGLFLPTSIANTAAAIAVGSTDSAAVPSVVRMRITSSNGVDYVLYTRAAYGNLGGLANAPLQPFPATVTGCQAAELGDLSGTVAMLTAAGCDATVKAANAALAGAVGVVLYGDTAALGSLVRVPYSWPLPSFSVPVLAVTLDAATTLPPVTDGSRSEEVDLVPNEPEPAIAPPLDQPPPSLQPPSQPDPQDNQPPSQPQANYPPPSQPQANYQPPSQPQANYPPPSQPQPNYQPPSQPQAIYPPPSQPQANYPPPSQPQANYPLPSQPQANYPPPSQPHADYPPPSQPQANYPPSTPSIPSPTESNTASSAHLSDAVNSEILSEAATSGSDSDGDVTGGVRRRGRRLTQDWQQLTIVEISGSPVSASSSWGPGPDLRMKPSVMAPGGLVLGPAPGTVPGSTSSGYFAYRSGTSQSAPYVSGALALLLEAGRIRNQAITAAQVARALSITSRPVFDRNASSAALSASPANSPIPSPAPAATTSALRVGSGSVDIAGLLTNRFDVSPAQIELGSNLTFGSSFSVWLDVSMDRTGLQPVLLQFGHQAAASISSSDLMVVNKAPVGPFNNRSAAPFDPVYSPVTASVTFASSRVSNIANMTVPAGGNIRLRVTFTLPSPRSSQPAPIFFSGYIILRPVSSPDPNTPTQAPLTVPYLGFSSSFSSLPVLVTAGISTSNGGWLWDDRPTLDDGIKGSAVVAPPPRPLPPPPPSVDWIFGLDAYDTFPPPAEYEPPSPPRALPVSPGLTFRRDSMLPSLALFIQRPTAGRDIQLWRASEWVGTGVKMGTIRIAGGTLPRVSNDGPLIINWDGRYFDDSSPTRGFNVPPGKYFIVVRLTRGSALSVQEATSTVDVWQSPLFELV</sequence>
<feature type="compositionally biased region" description="Pro residues" evidence="11">
    <location>
        <begin position="607"/>
        <end position="623"/>
    </location>
</feature>
<evidence type="ECO:0000256" key="12">
    <source>
        <dbReference type="SAM" id="SignalP"/>
    </source>
</evidence>
<dbReference type="InterPro" id="IPR023828">
    <property type="entry name" value="Peptidase_S8_Ser-AS"/>
</dbReference>
<dbReference type="InterPro" id="IPR000209">
    <property type="entry name" value="Peptidase_S8/S53_dom"/>
</dbReference>
<evidence type="ECO:0000313" key="16">
    <source>
        <dbReference type="Proteomes" id="UP000001058"/>
    </source>
</evidence>
<name>D8TYK3_VOLCA</name>
<keyword evidence="16" id="KW-1185">Reference proteome</keyword>
<feature type="region of interest" description="Disordered" evidence="11">
    <location>
        <begin position="483"/>
        <end position="648"/>
    </location>
</feature>
<dbReference type="PROSITE" id="PS51892">
    <property type="entry name" value="SUBTILASE"/>
    <property type="match status" value="1"/>
</dbReference>
<feature type="domain" description="PA" evidence="14">
    <location>
        <begin position="403"/>
        <end position="475"/>
    </location>
</feature>
<dbReference type="SUPFAM" id="SSF52025">
    <property type="entry name" value="PA domain"/>
    <property type="match status" value="1"/>
</dbReference>
<dbReference type="EMBL" id="GL378345">
    <property type="protein sequence ID" value="EFJ47326.1"/>
    <property type="molecule type" value="Genomic_DNA"/>
</dbReference>
<evidence type="ECO:0000256" key="3">
    <source>
        <dbReference type="ARBA" id="ARBA00022525"/>
    </source>
</evidence>
<comment type="similarity">
    <text evidence="1 9 10">Belongs to the peptidase S8 family.</text>
</comment>
<evidence type="ECO:0000256" key="7">
    <source>
        <dbReference type="ARBA" id="ARBA00022825"/>
    </source>
</evidence>
<evidence type="ECO:0000256" key="5">
    <source>
        <dbReference type="ARBA" id="ARBA00022729"/>
    </source>
</evidence>
<feature type="domain" description="Peptidase S8/S53" evidence="13">
    <location>
        <begin position="183"/>
        <end position="375"/>
    </location>
</feature>
<dbReference type="Pfam" id="PF02225">
    <property type="entry name" value="PA"/>
    <property type="match status" value="1"/>
</dbReference>
<dbReference type="FunCoup" id="D8TYK3">
    <property type="interactions" value="1097"/>
</dbReference>
<dbReference type="InParanoid" id="D8TYK3"/>
<dbReference type="RefSeq" id="XP_002951515.1">
    <property type="nucleotide sequence ID" value="XM_002951469.1"/>
</dbReference>
<evidence type="ECO:0000256" key="4">
    <source>
        <dbReference type="ARBA" id="ARBA00022670"/>
    </source>
</evidence>
<dbReference type="KEGG" id="vcn:VOLCADRAFT_92090"/>
<dbReference type="GO" id="GO:0005829">
    <property type="term" value="C:cytosol"/>
    <property type="evidence" value="ECO:0007669"/>
    <property type="project" value="TreeGrafter"/>
</dbReference>
<dbReference type="GO" id="GO:0004252">
    <property type="term" value="F:serine-type endopeptidase activity"/>
    <property type="evidence" value="ECO:0007669"/>
    <property type="project" value="UniProtKB-UniRule"/>
</dbReference>
<keyword evidence="2" id="KW-0134">Cell wall</keyword>
<accession>D8TYK3</accession>
<dbReference type="InterPro" id="IPR050131">
    <property type="entry name" value="Peptidase_S8_subtilisin-like"/>
</dbReference>
<dbReference type="PROSITE" id="PS00138">
    <property type="entry name" value="SUBTILASE_SER"/>
    <property type="match status" value="1"/>
</dbReference>
<evidence type="ECO:0000256" key="8">
    <source>
        <dbReference type="PIRSR" id="PIRSR615500-1"/>
    </source>
</evidence>
<proteinExistence type="inferred from homology"/>
<evidence type="ECO:0000256" key="10">
    <source>
        <dbReference type="RuleBase" id="RU003355"/>
    </source>
</evidence>
<dbReference type="GO" id="GO:0008240">
    <property type="term" value="F:tripeptidyl-peptidase activity"/>
    <property type="evidence" value="ECO:0007669"/>
    <property type="project" value="TreeGrafter"/>
</dbReference>
<evidence type="ECO:0000256" key="11">
    <source>
        <dbReference type="SAM" id="MobiDB-lite"/>
    </source>
</evidence>
<dbReference type="InterPro" id="IPR023827">
    <property type="entry name" value="Peptidase_S8_Asp-AS"/>
</dbReference>
<feature type="compositionally biased region" description="Pro residues" evidence="11">
    <location>
        <begin position="501"/>
        <end position="523"/>
    </location>
</feature>
<feature type="region of interest" description="Disordered" evidence="11">
    <location>
        <begin position="660"/>
        <end position="683"/>
    </location>
</feature>
<evidence type="ECO:0008006" key="17">
    <source>
        <dbReference type="Google" id="ProtNLM"/>
    </source>
</evidence>
<keyword evidence="6 9" id="KW-0378">Hydrolase</keyword>
<dbReference type="PRINTS" id="PR00723">
    <property type="entry name" value="SUBTILISIN"/>
</dbReference>
<dbReference type="InterPro" id="IPR046450">
    <property type="entry name" value="PA_dom_sf"/>
</dbReference>
<feature type="domain" description="Peptidase S8/S53" evidence="13">
    <location>
        <begin position="689"/>
        <end position="786"/>
    </location>
</feature>
<organism evidence="16">
    <name type="scientific">Volvox carteri f. nagariensis</name>
    <dbReference type="NCBI Taxonomy" id="3068"/>
    <lineage>
        <taxon>Eukaryota</taxon>
        <taxon>Viridiplantae</taxon>
        <taxon>Chlorophyta</taxon>
        <taxon>core chlorophytes</taxon>
        <taxon>Chlorophyceae</taxon>
        <taxon>CS clade</taxon>
        <taxon>Chlamydomonadales</taxon>
        <taxon>Volvocaceae</taxon>
        <taxon>Volvox</taxon>
    </lineage>
</organism>
<dbReference type="STRING" id="3068.D8TYK3"/>
<dbReference type="Pfam" id="PF00082">
    <property type="entry name" value="Peptidase_S8"/>
    <property type="match status" value="2"/>
</dbReference>
<feature type="active site" description="Charge relay system" evidence="8 9">
    <location>
        <position position="192"/>
    </location>
</feature>
<dbReference type="InterPro" id="IPR003137">
    <property type="entry name" value="PA_domain"/>
</dbReference>
<dbReference type="eggNOG" id="KOG4266">
    <property type="taxonomic scope" value="Eukaryota"/>
</dbReference>